<dbReference type="Pfam" id="PF01494">
    <property type="entry name" value="FAD_binding_3"/>
    <property type="match status" value="1"/>
</dbReference>
<keyword evidence="4" id="KW-1185">Reference proteome</keyword>
<evidence type="ECO:0000256" key="1">
    <source>
        <dbReference type="ARBA" id="ARBA00023002"/>
    </source>
</evidence>
<keyword evidence="1" id="KW-0560">Oxidoreductase</keyword>
<proteinExistence type="predicted"/>
<evidence type="ECO:0000313" key="3">
    <source>
        <dbReference type="EMBL" id="PRY00686.1"/>
    </source>
</evidence>
<evidence type="ECO:0000259" key="2">
    <source>
        <dbReference type="Pfam" id="PF01494"/>
    </source>
</evidence>
<dbReference type="InterPro" id="IPR036188">
    <property type="entry name" value="FAD/NAD-bd_sf"/>
</dbReference>
<gene>
    <name evidence="3" type="ORF">CLV72_102317</name>
</gene>
<accession>A0A2T0Q9W4</accession>
<protein>
    <submittedName>
        <fullName evidence="3">2-polyprenyl-6-methoxyphenol hydroxylase-like FAD-dependent oxidoreductase</fullName>
    </submittedName>
</protein>
<dbReference type="InterPro" id="IPR050631">
    <property type="entry name" value="PheA/TfdB_FAD_monoxygenase"/>
</dbReference>
<organism evidence="3 4">
    <name type="scientific">Allonocardiopsis opalescens</name>
    <dbReference type="NCBI Taxonomy" id="1144618"/>
    <lineage>
        <taxon>Bacteria</taxon>
        <taxon>Bacillati</taxon>
        <taxon>Actinomycetota</taxon>
        <taxon>Actinomycetes</taxon>
        <taxon>Streptosporangiales</taxon>
        <taxon>Allonocardiopsis</taxon>
    </lineage>
</organism>
<feature type="domain" description="FAD-binding" evidence="2">
    <location>
        <begin position="13"/>
        <end position="325"/>
    </location>
</feature>
<dbReference type="Proteomes" id="UP000237846">
    <property type="component" value="Unassembled WGS sequence"/>
</dbReference>
<dbReference type="AlphaFoldDB" id="A0A2T0Q9W4"/>
<reference evidence="3 4" key="1">
    <citation type="submission" date="2018-03" db="EMBL/GenBank/DDBJ databases">
        <title>Genomic Encyclopedia of Archaeal and Bacterial Type Strains, Phase II (KMG-II): from individual species to whole genera.</title>
        <authorList>
            <person name="Goeker M."/>
        </authorList>
    </citation>
    <scope>NUCLEOTIDE SEQUENCE [LARGE SCALE GENOMIC DNA]</scope>
    <source>
        <strain evidence="3 4">DSM 45601</strain>
    </source>
</reference>
<dbReference type="RefSeq" id="WP_245929999.1">
    <property type="nucleotide sequence ID" value="NZ_PVZC01000002.1"/>
</dbReference>
<name>A0A2T0Q9W4_9ACTN</name>
<comment type="caution">
    <text evidence="3">The sequence shown here is derived from an EMBL/GenBank/DDBJ whole genome shotgun (WGS) entry which is preliminary data.</text>
</comment>
<dbReference type="PRINTS" id="PR00420">
    <property type="entry name" value="RNGMNOXGNASE"/>
</dbReference>
<dbReference type="NCBIfam" id="NF004834">
    <property type="entry name" value="PRK06185.1-3"/>
    <property type="match status" value="1"/>
</dbReference>
<dbReference type="SUPFAM" id="SSF51905">
    <property type="entry name" value="FAD/NAD(P)-binding domain"/>
    <property type="match status" value="1"/>
</dbReference>
<dbReference type="PANTHER" id="PTHR43476:SF5">
    <property type="entry name" value="FAD-DEPENDENT MONOOXYGENASE"/>
    <property type="match status" value="1"/>
</dbReference>
<dbReference type="PANTHER" id="PTHR43476">
    <property type="entry name" value="3-(3-HYDROXY-PHENYL)PROPIONATE/3-HYDROXYCINNAMIC ACID HYDROXYLASE"/>
    <property type="match status" value="1"/>
</dbReference>
<dbReference type="EMBL" id="PVZC01000002">
    <property type="protein sequence ID" value="PRY00686.1"/>
    <property type="molecule type" value="Genomic_DNA"/>
</dbReference>
<sequence>MATNPDSPTPATTTCAIAGGGPAGVMLGLLLARAGVDVTVLEKHGDFLRDFRGDTVHPSTLAILGELGLSEEFERLPHNEVSRLALRAGDSGGISIDLSVLRGPYKYVAMVPQWDLLDLLVREASRYPSFHLLMNAEVTGVMRQGDRAVGLRYRRRDGAGGEHELPAALVVGADGRDSVVRTAAALRPVDFGAPMDVAWFRISRRPEDPSGVMGRIVHGAMGVAIDRSSYWQMAYIFPKGGFDELRARGIERFRERLRELFPVLGDRVGELADFERVFLLRVGVDRLRRWYREGLLCIGDAAHIMSPIGGVGINLAVQDAVATANITAGPLLAAQRDGTPLPVEPLARVQRRRAWPAVGTQSIQLLLQRTVIQSALAEERGRRLGPPPILAERRWVRALFANAMMVGLRPEHVRTPATDPAVRR</sequence>
<dbReference type="GO" id="GO:0071949">
    <property type="term" value="F:FAD binding"/>
    <property type="evidence" value="ECO:0007669"/>
    <property type="project" value="InterPro"/>
</dbReference>
<evidence type="ECO:0000313" key="4">
    <source>
        <dbReference type="Proteomes" id="UP000237846"/>
    </source>
</evidence>
<dbReference type="GO" id="GO:0016491">
    <property type="term" value="F:oxidoreductase activity"/>
    <property type="evidence" value="ECO:0007669"/>
    <property type="project" value="UniProtKB-KW"/>
</dbReference>
<dbReference type="NCBIfam" id="NF004833">
    <property type="entry name" value="PRK06185.1-1"/>
    <property type="match status" value="1"/>
</dbReference>
<dbReference type="Gene3D" id="3.50.50.60">
    <property type="entry name" value="FAD/NAD(P)-binding domain"/>
    <property type="match status" value="2"/>
</dbReference>
<dbReference type="InterPro" id="IPR002938">
    <property type="entry name" value="FAD-bd"/>
</dbReference>